<dbReference type="SUPFAM" id="SSF50978">
    <property type="entry name" value="WD40 repeat-like"/>
    <property type="match status" value="1"/>
</dbReference>
<dbReference type="Gene3D" id="2.130.10.10">
    <property type="entry name" value="YVTN repeat-like/Quinoprotein amine dehydrogenase"/>
    <property type="match status" value="1"/>
</dbReference>
<dbReference type="InterPro" id="IPR015943">
    <property type="entry name" value="WD40/YVTN_repeat-like_dom_sf"/>
</dbReference>
<dbReference type="InterPro" id="IPR036322">
    <property type="entry name" value="WD40_repeat_dom_sf"/>
</dbReference>
<evidence type="ECO:0000313" key="1">
    <source>
        <dbReference type="EMBL" id="VDP26321.1"/>
    </source>
</evidence>
<dbReference type="OrthoDB" id="7668193at2759"/>
<dbReference type="AlphaFoldDB" id="A0A183GGF6"/>
<sequence length="112" mass="12498">MIMNEEQVTEASFSFCAEEEVRYANCKAVQVECLLRFSARGAGSVAFSSSGKTLLAGFWDGSLRAFSVKKLTVLLYLDFHSESISQILWTKVNDEDRVAVASSDEKLSLWVF</sequence>
<accession>A0A183GGF6</accession>
<reference evidence="3" key="2">
    <citation type="submission" date="2019-09" db="UniProtKB">
        <authorList>
            <consortium name="WormBaseParasite"/>
        </authorList>
    </citation>
    <scope>IDENTIFICATION</scope>
</reference>
<keyword evidence="2" id="KW-1185">Reference proteome</keyword>
<gene>
    <name evidence="1" type="ORF">HPBE_LOCUS21546</name>
</gene>
<dbReference type="Proteomes" id="UP000050761">
    <property type="component" value="Unassembled WGS sequence"/>
</dbReference>
<evidence type="ECO:0000313" key="2">
    <source>
        <dbReference type="Proteomes" id="UP000050761"/>
    </source>
</evidence>
<protein>
    <submittedName>
        <fullName evidence="3">WD_REPEATS_REGION domain-containing protein</fullName>
    </submittedName>
</protein>
<dbReference type="WBParaSite" id="HPBE_0002154701-mRNA-1">
    <property type="protein sequence ID" value="HPBE_0002154701-mRNA-1"/>
    <property type="gene ID" value="HPBE_0002154701"/>
</dbReference>
<dbReference type="InterPro" id="IPR001680">
    <property type="entry name" value="WD40_rpt"/>
</dbReference>
<evidence type="ECO:0000313" key="3">
    <source>
        <dbReference type="WBParaSite" id="HPBE_0002154701-mRNA-1"/>
    </source>
</evidence>
<dbReference type="EMBL" id="UZAH01033104">
    <property type="protein sequence ID" value="VDP26321.1"/>
    <property type="molecule type" value="Genomic_DNA"/>
</dbReference>
<name>A0A183GGF6_HELPZ</name>
<reference evidence="1 2" key="1">
    <citation type="submission" date="2018-11" db="EMBL/GenBank/DDBJ databases">
        <authorList>
            <consortium name="Pathogen Informatics"/>
        </authorList>
    </citation>
    <scope>NUCLEOTIDE SEQUENCE [LARGE SCALE GENOMIC DNA]</scope>
</reference>
<dbReference type="SMART" id="SM00320">
    <property type="entry name" value="WD40"/>
    <property type="match status" value="2"/>
</dbReference>
<organism evidence="2 3">
    <name type="scientific">Heligmosomoides polygyrus</name>
    <name type="common">Parasitic roundworm</name>
    <dbReference type="NCBI Taxonomy" id="6339"/>
    <lineage>
        <taxon>Eukaryota</taxon>
        <taxon>Metazoa</taxon>
        <taxon>Ecdysozoa</taxon>
        <taxon>Nematoda</taxon>
        <taxon>Chromadorea</taxon>
        <taxon>Rhabditida</taxon>
        <taxon>Rhabditina</taxon>
        <taxon>Rhabditomorpha</taxon>
        <taxon>Strongyloidea</taxon>
        <taxon>Heligmosomidae</taxon>
        <taxon>Heligmosomoides</taxon>
    </lineage>
</organism>
<accession>A0A3P8BZP0</accession>
<proteinExistence type="predicted"/>